<organism evidence="2 3">
    <name type="scientific">Geosmithia morbida</name>
    <dbReference type="NCBI Taxonomy" id="1094350"/>
    <lineage>
        <taxon>Eukaryota</taxon>
        <taxon>Fungi</taxon>
        <taxon>Dikarya</taxon>
        <taxon>Ascomycota</taxon>
        <taxon>Pezizomycotina</taxon>
        <taxon>Sordariomycetes</taxon>
        <taxon>Hypocreomycetidae</taxon>
        <taxon>Hypocreales</taxon>
        <taxon>Bionectriaceae</taxon>
        <taxon>Geosmithia</taxon>
    </lineage>
</organism>
<gene>
    <name evidence="2" type="ORF">GMORB2_4997</name>
</gene>
<name>A0A9P4YYY8_9HYPO</name>
<dbReference type="Gene3D" id="1.25.40.10">
    <property type="entry name" value="Tetratricopeptide repeat domain"/>
    <property type="match status" value="1"/>
</dbReference>
<evidence type="ECO:0000256" key="1">
    <source>
        <dbReference type="SAM" id="MobiDB-lite"/>
    </source>
</evidence>
<feature type="compositionally biased region" description="Basic residues" evidence="1">
    <location>
        <begin position="669"/>
        <end position="678"/>
    </location>
</feature>
<dbReference type="AlphaFoldDB" id="A0A9P4YYY8"/>
<keyword evidence="3" id="KW-1185">Reference proteome</keyword>
<evidence type="ECO:0000313" key="2">
    <source>
        <dbReference type="EMBL" id="KAF4124331.1"/>
    </source>
</evidence>
<proteinExistence type="predicted"/>
<evidence type="ECO:0000313" key="3">
    <source>
        <dbReference type="Proteomes" id="UP000749293"/>
    </source>
</evidence>
<evidence type="ECO:0008006" key="4">
    <source>
        <dbReference type="Google" id="ProtNLM"/>
    </source>
</evidence>
<accession>A0A9P4YYY8</accession>
<dbReference type="InterPro" id="IPR011990">
    <property type="entry name" value="TPR-like_helical_dom_sf"/>
</dbReference>
<dbReference type="GeneID" id="55971225"/>
<dbReference type="OrthoDB" id="185373at2759"/>
<comment type="caution">
    <text evidence="2">The sequence shown here is derived from an EMBL/GenBank/DDBJ whole genome shotgun (WGS) entry which is preliminary data.</text>
</comment>
<protein>
    <recommendedName>
        <fullName evidence="4">Pentatricopeptide repeat domain-containing protein</fullName>
    </recommendedName>
</protein>
<dbReference type="EMBL" id="JAANYQ010000004">
    <property type="protein sequence ID" value="KAF4124331.1"/>
    <property type="molecule type" value="Genomic_DNA"/>
</dbReference>
<dbReference type="RefSeq" id="XP_035322983.1">
    <property type="nucleotide sequence ID" value="XM_035466971.1"/>
</dbReference>
<dbReference type="Proteomes" id="UP000749293">
    <property type="component" value="Unassembled WGS sequence"/>
</dbReference>
<feature type="compositionally biased region" description="Basic and acidic residues" evidence="1">
    <location>
        <begin position="684"/>
        <end position="697"/>
    </location>
</feature>
<reference evidence="2" key="1">
    <citation type="submission" date="2020-03" db="EMBL/GenBank/DDBJ databases">
        <title>Site-based positive gene gene selection in Geosmithia morbida across the United States reveals a broad range of putative effectors and factors for local host and environmental adapation.</title>
        <authorList>
            <person name="Onufrak A."/>
            <person name="Murdoch R.W."/>
            <person name="Gazis R."/>
            <person name="Huff M."/>
            <person name="Staton M."/>
            <person name="Klingeman W."/>
            <person name="Hadziabdic D."/>
        </authorList>
    </citation>
    <scope>NUCLEOTIDE SEQUENCE</scope>
    <source>
        <strain evidence="2">1262</strain>
    </source>
</reference>
<sequence length="697" mass="78498">MFQVVRQICRAPVRLVGHVAAPADGGGVLRPPSSRERNRFFREAFTQAPEEDVEKKLSSPFVPPARDYPSATATAESLREAWQHARTQAGFDTIWSQYKVKEHRLVNGLDWRDMLEHLQRTTVRMSSGAKQIAAMRIVLPGNWDLDVSNRNVDFVDSITGLKERLRVYMDQRDASAIVVRGQSATLAKAADELLGVCRHVKIYQLGELAECDYETRQLWPAIDDATVSTFGSVPADKLGSVWVHREQAEERWIETRYEDHVPRPAKWTSSADFETYIAGLAGSRLRPHLALPLYSQWSKSRGRAGEQVDTNGIRVGLMMDAFMDPAARRFITAPALNMALSFMSQRGGHRASADRLFTQAEEWGVPMDTGTFNIMLEGYVTKRDFRFFHMFLRKMRARYFAPNTRTWLLLLRLVQQDDLRRQIVVAMYELGLFSNAATNRAVASIMAQQDAYSALRSGRSLADLMRDQAARYGDAWLSRDALNAILREYLRFHGESLPDPAAEYGPVVEAAAGLAASSVHDGRPLVDVSTVNVVLEHAVRNHDWPAALWALDLAHRLSIDLVHDTYHLVVRLAVGSRRPHALAAAFFHASHEFKLRHQPRRMLLPIITSGLVPVPAGADADPDGTTNSLRVPLLSAEMASSLREQPMRDPYKAVNKASRAVTMISVPKPQKKQWHRQKQQQQYSRRDPPHDQEPLAA</sequence>
<feature type="region of interest" description="Disordered" evidence="1">
    <location>
        <begin position="663"/>
        <end position="697"/>
    </location>
</feature>